<keyword evidence="1" id="KW-0472">Membrane</keyword>
<keyword evidence="1" id="KW-0812">Transmembrane</keyword>
<gene>
    <name evidence="2" type="ORF">QQX10_05180</name>
</gene>
<evidence type="ECO:0000313" key="2">
    <source>
        <dbReference type="EMBL" id="MDN4487560.1"/>
    </source>
</evidence>
<keyword evidence="1" id="KW-1133">Transmembrane helix</keyword>
<proteinExistence type="predicted"/>
<keyword evidence="3" id="KW-1185">Reference proteome</keyword>
<dbReference type="Pfam" id="PF08570">
    <property type="entry name" value="DUF1761"/>
    <property type="match status" value="1"/>
</dbReference>
<comment type="caution">
    <text evidence="2">The sequence shown here is derived from an EMBL/GenBank/DDBJ whole genome shotgun (WGS) entry which is preliminary data.</text>
</comment>
<name>A0AAW7M873_9MICO</name>
<evidence type="ECO:0000256" key="1">
    <source>
        <dbReference type="SAM" id="Phobius"/>
    </source>
</evidence>
<dbReference type="AlphaFoldDB" id="A0AAW7M873"/>
<feature type="transmembrane region" description="Helical" evidence="1">
    <location>
        <begin position="51"/>
        <end position="71"/>
    </location>
</feature>
<feature type="transmembrane region" description="Helical" evidence="1">
    <location>
        <begin position="78"/>
        <end position="97"/>
    </location>
</feature>
<dbReference type="EMBL" id="JAUHPX010000002">
    <property type="protein sequence ID" value="MDN4487560.1"/>
    <property type="molecule type" value="Genomic_DNA"/>
</dbReference>
<feature type="transmembrane region" description="Helical" evidence="1">
    <location>
        <begin position="12"/>
        <end position="31"/>
    </location>
</feature>
<protein>
    <submittedName>
        <fullName evidence="2">DUF1761 domain-containing protein</fullName>
    </submittedName>
</protein>
<sequence>MSWFTASHIEWLAVILATIATFVVGFAWYHPRTLGPLWMRLVGLTEEEVRTAPPLRFVATGVVAFVTAIVLNVLMVELSVLSVGGGALFGAFLAFVMRAGNQVIHHGFELRPHTLTLVNGGHDIVALAVAGAIIGAFV</sequence>
<reference evidence="2" key="1">
    <citation type="submission" date="2023-06" db="EMBL/GenBank/DDBJ databases">
        <title>Sysu t00039.</title>
        <authorList>
            <person name="Gao L."/>
            <person name="Fang B.-Z."/>
            <person name="Li W.-J."/>
        </authorList>
    </citation>
    <scope>NUCLEOTIDE SEQUENCE</scope>
    <source>
        <strain evidence="2">SYSU T00039</strain>
    </source>
</reference>
<accession>A0AAW7M873</accession>
<dbReference type="InterPro" id="IPR013879">
    <property type="entry name" value="DUF1761"/>
</dbReference>
<organism evidence="2 3">
    <name type="scientific">Demequina lignilytica</name>
    <dbReference type="NCBI Taxonomy" id="3051663"/>
    <lineage>
        <taxon>Bacteria</taxon>
        <taxon>Bacillati</taxon>
        <taxon>Actinomycetota</taxon>
        <taxon>Actinomycetes</taxon>
        <taxon>Micrococcales</taxon>
        <taxon>Demequinaceae</taxon>
        <taxon>Demequina</taxon>
    </lineage>
</organism>
<dbReference type="Proteomes" id="UP001172737">
    <property type="component" value="Unassembled WGS sequence"/>
</dbReference>
<feature type="transmembrane region" description="Helical" evidence="1">
    <location>
        <begin position="117"/>
        <end position="137"/>
    </location>
</feature>
<evidence type="ECO:0000313" key="3">
    <source>
        <dbReference type="Proteomes" id="UP001172737"/>
    </source>
</evidence>
<dbReference type="RefSeq" id="WP_301122010.1">
    <property type="nucleotide sequence ID" value="NZ_JAUHPX010000002.1"/>
</dbReference>